<keyword evidence="2" id="KW-0479">Metal-binding</keyword>
<keyword evidence="3" id="KW-0812">Transmembrane</keyword>
<dbReference type="Gene3D" id="1.10.630.10">
    <property type="entry name" value="Cytochrome P450"/>
    <property type="match status" value="1"/>
</dbReference>
<evidence type="ECO:0000313" key="4">
    <source>
        <dbReference type="EMBL" id="KAF2762489.1"/>
    </source>
</evidence>
<dbReference type="PANTHER" id="PTHR24305:SF166">
    <property type="entry name" value="CYTOCHROME P450 12A4, MITOCHONDRIAL-RELATED"/>
    <property type="match status" value="1"/>
</dbReference>
<organism evidence="4 5">
    <name type="scientific">Pseudovirgaria hyperparasitica</name>
    <dbReference type="NCBI Taxonomy" id="470096"/>
    <lineage>
        <taxon>Eukaryota</taxon>
        <taxon>Fungi</taxon>
        <taxon>Dikarya</taxon>
        <taxon>Ascomycota</taxon>
        <taxon>Pezizomycotina</taxon>
        <taxon>Dothideomycetes</taxon>
        <taxon>Dothideomycetes incertae sedis</taxon>
        <taxon>Acrospermales</taxon>
        <taxon>Acrospermaceae</taxon>
        <taxon>Pseudovirgaria</taxon>
    </lineage>
</organism>
<keyword evidence="2" id="KW-0349">Heme</keyword>
<feature type="binding site" description="axial binding residue" evidence="2">
    <location>
        <position position="507"/>
    </location>
    <ligand>
        <name>heme</name>
        <dbReference type="ChEBI" id="CHEBI:30413"/>
    </ligand>
    <ligandPart>
        <name>Fe</name>
        <dbReference type="ChEBI" id="CHEBI:18248"/>
    </ligandPart>
</feature>
<dbReference type="GO" id="GO:0004497">
    <property type="term" value="F:monooxygenase activity"/>
    <property type="evidence" value="ECO:0007669"/>
    <property type="project" value="UniProtKB-KW"/>
</dbReference>
<comment type="cofactor">
    <cofactor evidence="2">
        <name>heme</name>
        <dbReference type="ChEBI" id="CHEBI:30413"/>
    </cofactor>
</comment>
<dbReference type="GeneID" id="54486124"/>
<dbReference type="CDD" id="cd11069">
    <property type="entry name" value="CYP_FUM15-like"/>
    <property type="match status" value="1"/>
</dbReference>
<name>A0A6A6WJA6_9PEZI</name>
<dbReference type="AlphaFoldDB" id="A0A6A6WJA6"/>
<dbReference type="GO" id="GO:0016705">
    <property type="term" value="F:oxidoreductase activity, acting on paired donors, with incorporation or reduction of molecular oxygen"/>
    <property type="evidence" value="ECO:0007669"/>
    <property type="project" value="InterPro"/>
</dbReference>
<dbReference type="InterPro" id="IPR050121">
    <property type="entry name" value="Cytochrome_P450_monoxygenase"/>
</dbReference>
<dbReference type="SUPFAM" id="SSF48264">
    <property type="entry name" value="Cytochrome P450"/>
    <property type="match status" value="1"/>
</dbReference>
<dbReference type="GO" id="GO:0005506">
    <property type="term" value="F:iron ion binding"/>
    <property type="evidence" value="ECO:0007669"/>
    <property type="project" value="InterPro"/>
</dbReference>
<feature type="transmembrane region" description="Helical" evidence="3">
    <location>
        <begin position="6"/>
        <end position="24"/>
    </location>
</feature>
<protein>
    <submittedName>
        <fullName evidence="4">Putative P450 monooxygenase</fullName>
    </submittedName>
</protein>
<gene>
    <name evidence="4" type="ORF">EJ05DRAFT_481423</name>
</gene>
<keyword evidence="2" id="KW-0408">Iron</keyword>
<dbReference type="PRINTS" id="PR00385">
    <property type="entry name" value="P450"/>
</dbReference>
<keyword evidence="3" id="KW-1133">Transmembrane helix</keyword>
<sequence>MAPQNPSNAVACLLLGIVEAFLWNNFYDPNLLFSRIIIRASIFNIVVWLGYCSFIYPNFVSPLRHLPGPKNEIPIIGSGFKAFRKPIGGYHLKMIREVPTENGLIHYHGFFGTDSLFLAGPRAIADVFVHKPYDFVKPERVIKFLSTVLGDGLLLAEDDEHKFQRKKIMPSFSFRHIKDLYPIFWKKSKGLVEAISSEIHENPSTWSGGDDKGGPCGKVEMNHLATLATFDIIGLAGLGHDFNTLKDEKHELVDTYEQLLETSTEKAIYFAANMILGNKTVQMLPWKENERMKHSATTLRKNCDLLVQQKKAAMKTGEDSDHVDILSILLKSNDFSDHNLSDQLLTFLAAGHETTSSALTWTTYNLATHPEKQAKLRAELRDALPQRGGVWNDDLPLTQTLESLPYLNAVCNEVLRLFPTVPITIRENVRDTTIAGTFVPKGTRIFISPWAVNRSPHFWGADAEKFVPERWIDAETGKVTNEGGAVTHDGKGANYVNLTFLHGPRSCIGQGFAKSELRALVAAVVRSFEFELWNKEQEVEVVGVITTKPKGGMLLKVRETLD</sequence>
<dbReference type="EMBL" id="ML996565">
    <property type="protein sequence ID" value="KAF2762489.1"/>
    <property type="molecule type" value="Genomic_DNA"/>
</dbReference>
<comment type="similarity">
    <text evidence="1">Belongs to the cytochrome P450 family.</text>
</comment>
<proteinExistence type="inferred from homology"/>
<evidence type="ECO:0000313" key="5">
    <source>
        <dbReference type="Proteomes" id="UP000799437"/>
    </source>
</evidence>
<feature type="transmembrane region" description="Helical" evidence="3">
    <location>
        <begin position="36"/>
        <end position="56"/>
    </location>
</feature>
<evidence type="ECO:0000256" key="2">
    <source>
        <dbReference type="PIRSR" id="PIRSR602401-1"/>
    </source>
</evidence>
<dbReference type="PRINTS" id="PR00463">
    <property type="entry name" value="EP450I"/>
</dbReference>
<dbReference type="PANTHER" id="PTHR24305">
    <property type="entry name" value="CYTOCHROME P450"/>
    <property type="match status" value="1"/>
</dbReference>
<accession>A0A6A6WJA6</accession>
<dbReference type="GO" id="GO:0020037">
    <property type="term" value="F:heme binding"/>
    <property type="evidence" value="ECO:0007669"/>
    <property type="project" value="InterPro"/>
</dbReference>
<dbReference type="InterPro" id="IPR036396">
    <property type="entry name" value="Cyt_P450_sf"/>
</dbReference>
<keyword evidence="3" id="KW-0472">Membrane</keyword>
<dbReference type="InterPro" id="IPR001128">
    <property type="entry name" value="Cyt_P450"/>
</dbReference>
<dbReference type="OrthoDB" id="1470350at2759"/>
<dbReference type="FunFam" id="1.10.630.10:FF:000051">
    <property type="entry name" value="Cytochrome P450 monooxygenase (Fum15)"/>
    <property type="match status" value="1"/>
</dbReference>
<keyword evidence="4" id="KW-0503">Monooxygenase</keyword>
<dbReference type="RefSeq" id="XP_033604940.1">
    <property type="nucleotide sequence ID" value="XM_033745070.1"/>
</dbReference>
<evidence type="ECO:0000256" key="1">
    <source>
        <dbReference type="ARBA" id="ARBA00010617"/>
    </source>
</evidence>
<keyword evidence="4" id="KW-0560">Oxidoreductase</keyword>
<reference evidence="4" key="1">
    <citation type="journal article" date="2020" name="Stud. Mycol.">
        <title>101 Dothideomycetes genomes: a test case for predicting lifestyles and emergence of pathogens.</title>
        <authorList>
            <person name="Haridas S."/>
            <person name="Albert R."/>
            <person name="Binder M."/>
            <person name="Bloem J."/>
            <person name="Labutti K."/>
            <person name="Salamov A."/>
            <person name="Andreopoulos B."/>
            <person name="Baker S."/>
            <person name="Barry K."/>
            <person name="Bills G."/>
            <person name="Bluhm B."/>
            <person name="Cannon C."/>
            <person name="Castanera R."/>
            <person name="Culley D."/>
            <person name="Daum C."/>
            <person name="Ezra D."/>
            <person name="Gonzalez J."/>
            <person name="Henrissat B."/>
            <person name="Kuo A."/>
            <person name="Liang C."/>
            <person name="Lipzen A."/>
            <person name="Lutzoni F."/>
            <person name="Magnuson J."/>
            <person name="Mondo S."/>
            <person name="Nolan M."/>
            <person name="Ohm R."/>
            <person name="Pangilinan J."/>
            <person name="Park H.-J."/>
            <person name="Ramirez L."/>
            <person name="Alfaro M."/>
            <person name="Sun H."/>
            <person name="Tritt A."/>
            <person name="Yoshinaga Y."/>
            <person name="Zwiers L.-H."/>
            <person name="Turgeon B."/>
            <person name="Goodwin S."/>
            <person name="Spatafora J."/>
            <person name="Crous P."/>
            <person name="Grigoriev I."/>
        </authorList>
    </citation>
    <scope>NUCLEOTIDE SEQUENCE</scope>
    <source>
        <strain evidence="4">CBS 121739</strain>
    </source>
</reference>
<evidence type="ECO:0000256" key="3">
    <source>
        <dbReference type="SAM" id="Phobius"/>
    </source>
</evidence>
<dbReference type="InterPro" id="IPR002401">
    <property type="entry name" value="Cyt_P450_E_grp-I"/>
</dbReference>
<dbReference type="Proteomes" id="UP000799437">
    <property type="component" value="Unassembled WGS sequence"/>
</dbReference>
<keyword evidence="5" id="KW-1185">Reference proteome</keyword>
<dbReference type="Pfam" id="PF00067">
    <property type="entry name" value="p450"/>
    <property type="match status" value="1"/>
</dbReference>